<evidence type="ECO:0000313" key="1">
    <source>
        <dbReference type="EMBL" id="SMC36794.1"/>
    </source>
</evidence>
<keyword evidence="2" id="KW-1185">Reference proteome</keyword>
<comment type="caution">
    <text evidence="1">The sequence shown here is derived from an EMBL/GenBank/DDBJ whole genome shotgun (WGS) entry which is preliminary data.</text>
</comment>
<protein>
    <submittedName>
        <fullName evidence="1">Uncharacterized membrane protein YesL</fullName>
    </submittedName>
</protein>
<organism evidence="1 2">
    <name type="scientific">Aristaeella lactis</name>
    <dbReference type="NCBI Taxonomy" id="3046383"/>
    <lineage>
        <taxon>Bacteria</taxon>
        <taxon>Bacillati</taxon>
        <taxon>Bacillota</taxon>
        <taxon>Clostridia</taxon>
        <taxon>Eubacteriales</taxon>
        <taxon>Aristaeellaceae</taxon>
        <taxon>Aristaeella</taxon>
    </lineage>
</organism>
<dbReference type="Proteomes" id="UP000192328">
    <property type="component" value="Unassembled WGS sequence"/>
</dbReference>
<name>A0AC61PHZ6_9FIRM</name>
<reference evidence="1" key="1">
    <citation type="submission" date="2017-04" db="EMBL/GenBank/DDBJ databases">
        <authorList>
            <person name="Varghese N."/>
            <person name="Submissions S."/>
        </authorList>
    </citation>
    <scope>NUCLEOTIDE SEQUENCE</scope>
    <source>
        <strain evidence="1">WTE2008</strain>
    </source>
</reference>
<sequence>MFGRFMNNYYYGKSGKGDFRKEDLPQNRRQLFLDTLKTRLSGLCRINLMYMLIFLPAMIVMMFFFTNIISNTSNLMIMEENDYASYAEMVKENGQEVAVTEEQYNELRNSGINAGDLMDNELFRMLVWLIPCLAITGPFTAGLSYVTRNWARDEHAFIWSDFKDAVKENWKQALVLSAITSILPLAGYVGWKFYGNLSAQDIIMIVPQVLVVLVVIIWSISITYMHPLTVTYKLKTKDIIRNGLLLGVARLPMSVGIRLLHCVPALIGAALIWFWNPMIGMLILFAYYALIGFAISRFITASYTNAVFDRFINPRIEGAKVNQGIYTPEEDEDEENADAEGETDN</sequence>
<evidence type="ECO:0000313" key="2">
    <source>
        <dbReference type="Proteomes" id="UP000192328"/>
    </source>
</evidence>
<gene>
    <name evidence="1" type="ORF">SAMN06297397_0337</name>
</gene>
<dbReference type="EMBL" id="FWXZ01000001">
    <property type="protein sequence ID" value="SMC36794.1"/>
    <property type="molecule type" value="Genomic_DNA"/>
</dbReference>
<accession>A0AC61PHZ6</accession>
<proteinExistence type="predicted"/>